<dbReference type="GO" id="GO:0008380">
    <property type="term" value="P:RNA splicing"/>
    <property type="evidence" value="ECO:0007669"/>
    <property type="project" value="UniProtKB-KW"/>
</dbReference>
<keyword evidence="4 12" id="KW-0479">Metal-binding</keyword>
<evidence type="ECO:0000256" key="10">
    <source>
        <dbReference type="ARBA" id="ARBA00023242"/>
    </source>
</evidence>
<dbReference type="SMART" id="SM00360">
    <property type="entry name" value="RRM"/>
    <property type="match status" value="1"/>
</dbReference>
<dbReference type="OrthoDB" id="10259600at2759"/>
<proteinExistence type="inferred from homology"/>
<protein>
    <recommendedName>
        <fullName evidence="18">Pre-mRNA-splicing factor RBM22</fullName>
    </recommendedName>
</protein>
<dbReference type="Pfam" id="PF00076">
    <property type="entry name" value="RRM_1"/>
    <property type="match status" value="1"/>
</dbReference>
<dbReference type="SMART" id="SM00356">
    <property type="entry name" value="ZnF_C3H1"/>
    <property type="match status" value="1"/>
</dbReference>
<dbReference type="InterPro" id="IPR000504">
    <property type="entry name" value="RRM_dom"/>
</dbReference>
<evidence type="ECO:0000256" key="9">
    <source>
        <dbReference type="ARBA" id="ARBA00023187"/>
    </source>
</evidence>
<dbReference type="STRING" id="667725.A0A0L0FWS6"/>
<keyword evidence="17" id="KW-1185">Reference proteome</keyword>
<feature type="domain" description="RRM" evidence="14">
    <location>
        <begin position="261"/>
        <end position="334"/>
    </location>
</feature>
<dbReference type="GO" id="GO:0008270">
    <property type="term" value="F:zinc ion binding"/>
    <property type="evidence" value="ECO:0007669"/>
    <property type="project" value="UniProtKB-KW"/>
</dbReference>
<dbReference type="PROSITE" id="PS50102">
    <property type="entry name" value="RRM"/>
    <property type="match status" value="1"/>
</dbReference>
<dbReference type="SUPFAM" id="SSF54928">
    <property type="entry name" value="RNA-binding domain, RBD"/>
    <property type="match status" value="1"/>
</dbReference>
<dbReference type="InterPro" id="IPR000571">
    <property type="entry name" value="Znf_CCCH"/>
</dbReference>
<feature type="region of interest" description="Disordered" evidence="13">
    <location>
        <begin position="338"/>
        <end position="397"/>
    </location>
</feature>
<dbReference type="GO" id="GO:0071006">
    <property type="term" value="C:U2-type catalytic step 1 spliceosome"/>
    <property type="evidence" value="ECO:0007669"/>
    <property type="project" value="TreeGrafter"/>
</dbReference>
<dbReference type="Proteomes" id="UP000054560">
    <property type="component" value="Unassembled WGS sequence"/>
</dbReference>
<evidence type="ECO:0000259" key="15">
    <source>
        <dbReference type="PROSITE" id="PS50103"/>
    </source>
</evidence>
<feature type="compositionally biased region" description="Polar residues" evidence="13">
    <location>
        <begin position="386"/>
        <end position="397"/>
    </location>
</feature>
<evidence type="ECO:0000256" key="12">
    <source>
        <dbReference type="PROSITE-ProRule" id="PRU00723"/>
    </source>
</evidence>
<dbReference type="PANTHER" id="PTHR14089">
    <property type="entry name" value="PRE-MRNA-SPLICING FACTOR RBM22"/>
    <property type="match status" value="1"/>
</dbReference>
<dbReference type="eggNOG" id="KOG0153">
    <property type="taxonomic scope" value="Eukaryota"/>
</dbReference>
<dbReference type="SUPFAM" id="SSF90229">
    <property type="entry name" value="CCCH zinc finger"/>
    <property type="match status" value="1"/>
</dbReference>
<evidence type="ECO:0000256" key="11">
    <source>
        <dbReference type="PROSITE-ProRule" id="PRU00176"/>
    </source>
</evidence>
<dbReference type="GeneID" id="25907096"/>
<dbReference type="EMBL" id="KQ242072">
    <property type="protein sequence ID" value="KNC81069.1"/>
    <property type="molecule type" value="Genomic_DNA"/>
</dbReference>
<dbReference type="InterPro" id="IPR012677">
    <property type="entry name" value="Nucleotide-bd_a/b_plait_sf"/>
</dbReference>
<feature type="zinc finger region" description="C3H1-type" evidence="12">
    <location>
        <begin position="188"/>
        <end position="215"/>
    </location>
</feature>
<evidence type="ECO:0008006" key="18">
    <source>
        <dbReference type="Google" id="ProtNLM"/>
    </source>
</evidence>
<dbReference type="PANTHER" id="PTHR14089:SF6">
    <property type="entry name" value="PRE-MRNA-SPLICING FACTOR RBM22"/>
    <property type="match status" value="1"/>
</dbReference>
<gene>
    <name evidence="16" type="ORF">SARC_06592</name>
</gene>
<keyword evidence="3" id="KW-0507">mRNA processing</keyword>
<evidence type="ECO:0000256" key="8">
    <source>
        <dbReference type="ARBA" id="ARBA00022884"/>
    </source>
</evidence>
<dbReference type="FunFam" id="3.30.70.330:FF:000476">
    <property type="entry name" value="Zinc finger CCCH domain-containing protein 4"/>
    <property type="match status" value="1"/>
</dbReference>
<evidence type="ECO:0000256" key="5">
    <source>
        <dbReference type="ARBA" id="ARBA00022728"/>
    </source>
</evidence>
<evidence type="ECO:0000313" key="16">
    <source>
        <dbReference type="EMBL" id="KNC81069.1"/>
    </source>
</evidence>
<reference evidence="16 17" key="1">
    <citation type="submission" date="2011-02" db="EMBL/GenBank/DDBJ databases">
        <title>The Genome Sequence of Sphaeroforma arctica JP610.</title>
        <authorList>
            <consortium name="The Broad Institute Genome Sequencing Platform"/>
            <person name="Russ C."/>
            <person name="Cuomo C."/>
            <person name="Young S.K."/>
            <person name="Zeng Q."/>
            <person name="Gargeya S."/>
            <person name="Alvarado L."/>
            <person name="Berlin A."/>
            <person name="Chapman S.B."/>
            <person name="Chen Z."/>
            <person name="Freedman E."/>
            <person name="Gellesch M."/>
            <person name="Goldberg J."/>
            <person name="Griggs A."/>
            <person name="Gujja S."/>
            <person name="Heilman E."/>
            <person name="Heiman D."/>
            <person name="Howarth C."/>
            <person name="Mehta T."/>
            <person name="Neiman D."/>
            <person name="Pearson M."/>
            <person name="Roberts A."/>
            <person name="Saif S."/>
            <person name="Shea T."/>
            <person name="Shenoy N."/>
            <person name="Sisk P."/>
            <person name="Stolte C."/>
            <person name="Sykes S."/>
            <person name="White J."/>
            <person name="Yandava C."/>
            <person name="Burger G."/>
            <person name="Gray M.W."/>
            <person name="Holland P.W.H."/>
            <person name="King N."/>
            <person name="Lang F.B.F."/>
            <person name="Roger A.J."/>
            <person name="Ruiz-Trillo I."/>
            <person name="Haas B."/>
            <person name="Nusbaum C."/>
            <person name="Birren B."/>
        </authorList>
    </citation>
    <scope>NUCLEOTIDE SEQUENCE [LARGE SCALE GENOMIC DNA]</scope>
    <source>
        <strain evidence="16 17">JP610</strain>
    </source>
</reference>
<evidence type="ECO:0000256" key="2">
    <source>
        <dbReference type="ARBA" id="ARBA00007781"/>
    </source>
</evidence>
<dbReference type="InterPro" id="IPR039171">
    <property type="entry name" value="Cwc2/Slt11"/>
</dbReference>
<dbReference type="RefSeq" id="XP_014154971.1">
    <property type="nucleotide sequence ID" value="XM_014299496.1"/>
</dbReference>
<evidence type="ECO:0000256" key="13">
    <source>
        <dbReference type="SAM" id="MobiDB-lite"/>
    </source>
</evidence>
<dbReference type="GO" id="GO:0017070">
    <property type="term" value="F:U6 snRNA binding"/>
    <property type="evidence" value="ECO:0007669"/>
    <property type="project" value="TreeGrafter"/>
</dbReference>
<dbReference type="InterPro" id="IPR036855">
    <property type="entry name" value="Znf_CCCH_sf"/>
</dbReference>
<dbReference type="GO" id="GO:0071007">
    <property type="term" value="C:U2-type catalytic step 2 spliceosome"/>
    <property type="evidence" value="ECO:0007669"/>
    <property type="project" value="TreeGrafter"/>
</dbReference>
<keyword evidence="8 11" id="KW-0694">RNA-binding</keyword>
<keyword evidence="9" id="KW-0508">mRNA splicing</keyword>
<comment type="subcellular location">
    <subcellularLocation>
        <location evidence="1">Nucleus</location>
    </subcellularLocation>
</comment>
<accession>A0A0L0FWS6</accession>
<sequence>MSLQTKGDPTKQHWEDSDFPILCQTCLGDNPYMRMTKEKHGKECKICTRPFTVFRWCPGRGMRFKKTEVCQTCAKVKNVCQTCIFDLQYGLPVQVRDQALGIVDNVPKSAVNKEYYAQNMEAQMAVAEPGALAIDMSGSGTLSVGGVGGAVGGVGGGGGGAPGGVGVGGKVNNAYLKTLARTGPYYKRNRAHICSFWVKGNCNRGEECPYRHEMPTDPNNPLAKQNIKDRYYGVNDPVADKIIERAASRPRLEPPADKSVMTLYLGNIDPAVTEQDIRDVFYQHGTITNITLVSKQGCAFLEYSARSEAERAAEKSYNSVLLKGKKIKILWGKSKSQQSQNNASANINLQPVPGLPPSAKTGPGPGPPGVRPPQQKGLQGIHYPSQDPTRMGTSGKR</sequence>
<evidence type="ECO:0000256" key="6">
    <source>
        <dbReference type="ARBA" id="ARBA00022771"/>
    </source>
</evidence>
<dbReference type="AlphaFoldDB" id="A0A0L0FWS6"/>
<evidence type="ECO:0000259" key="14">
    <source>
        <dbReference type="PROSITE" id="PS50102"/>
    </source>
</evidence>
<dbReference type="FunFam" id="4.10.1000.10:FF:000006">
    <property type="entry name" value="Putative pre-mrna-splicing factor rbm22"/>
    <property type="match status" value="1"/>
</dbReference>
<organism evidence="16 17">
    <name type="scientific">Sphaeroforma arctica JP610</name>
    <dbReference type="NCBI Taxonomy" id="667725"/>
    <lineage>
        <taxon>Eukaryota</taxon>
        <taxon>Ichthyosporea</taxon>
        <taxon>Ichthyophonida</taxon>
        <taxon>Sphaeroforma</taxon>
    </lineage>
</organism>
<evidence type="ECO:0000256" key="7">
    <source>
        <dbReference type="ARBA" id="ARBA00022833"/>
    </source>
</evidence>
<comment type="similarity">
    <text evidence="2">Belongs to the SLT11 family.</text>
</comment>
<dbReference type="GO" id="GO:0036002">
    <property type="term" value="F:pre-mRNA binding"/>
    <property type="evidence" value="ECO:0007669"/>
    <property type="project" value="TreeGrafter"/>
</dbReference>
<dbReference type="Gene3D" id="4.10.1000.10">
    <property type="entry name" value="Zinc finger, CCCH-type"/>
    <property type="match status" value="1"/>
</dbReference>
<dbReference type="Gene3D" id="3.30.70.330">
    <property type="match status" value="1"/>
</dbReference>
<keyword evidence="10" id="KW-0539">Nucleus</keyword>
<keyword evidence="5" id="KW-0747">Spliceosome</keyword>
<keyword evidence="7 12" id="KW-0862">Zinc</keyword>
<evidence type="ECO:0000256" key="3">
    <source>
        <dbReference type="ARBA" id="ARBA00022664"/>
    </source>
</evidence>
<dbReference type="Pfam" id="PF21369">
    <property type="entry name" value="STL11_N"/>
    <property type="match status" value="1"/>
</dbReference>
<evidence type="ECO:0000256" key="4">
    <source>
        <dbReference type="ARBA" id="ARBA00022723"/>
    </source>
</evidence>
<evidence type="ECO:0000256" key="1">
    <source>
        <dbReference type="ARBA" id="ARBA00004123"/>
    </source>
</evidence>
<keyword evidence="6 12" id="KW-0863">Zinc-finger</keyword>
<dbReference type="GO" id="GO:0000974">
    <property type="term" value="C:Prp19 complex"/>
    <property type="evidence" value="ECO:0007669"/>
    <property type="project" value="TreeGrafter"/>
</dbReference>
<dbReference type="PROSITE" id="PS50103">
    <property type="entry name" value="ZF_C3H1"/>
    <property type="match status" value="1"/>
</dbReference>
<dbReference type="InterPro" id="IPR048995">
    <property type="entry name" value="STL11/RBM22-like_N"/>
</dbReference>
<evidence type="ECO:0000313" key="17">
    <source>
        <dbReference type="Proteomes" id="UP000054560"/>
    </source>
</evidence>
<dbReference type="GO" id="GO:0006397">
    <property type="term" value="P:mRNA processing"/>
    <property type="evidence" value="ECO:0007669"/>
    <property type="project" value="UniProtKB-KW"/>
</dbReference>
<name>A0A0L0FWS6_9EUKA</name>
<dbReference type="InterPro" id="IPR035979">
    <property type="entry name" value="RBD_domain_sf"/>
</dbReference>
<feature type="domain" description="C3H1-type" evidence="15">
    <location>
        <begin position="188"/>
        <end position="215"/>
    </location>
</feature>